<protein>
    <recommendedName>
        <fullName evidence="4">Cytochrome c domain-containing protein</fullName>
    </recommendedName>
</protein>
<sequence>MFPVLVLWSCGGGGSGKAELPADAAPVAVAEVLGASLSGGLVNVRSGSDVVLTGVNSKGIDDPILQYQWQQIDNSGFKVELYERATNTVAFTAPSIPLSNTEGVKLKFRLTITDADGVKATNEIETLVQSIKDSNHFLSVPGVENRIQAYITTQKDDLIASDIPVVLQVDAIAKWPGRDGNNHDAIVMSKRFSGTVPAGKVEAINSSNNLSFSIPLPELNLDEINKQFKGESRLARLEFEHLQEAQIALSIQLQQTGGATLSVYLTDIDGAAVLDVSSVKQKLSENPSNKKMFKPVTVGGAAPVLVDVENLRQALGLESKLSANNYYQCIDPQEKAKTFSGWLASAGFTGKDDGDVNTKYINNYDLGFGRDMHMRKDSSGNIYSYVTNYNTLENTLSNRNEFAIVVMEYSPAPSGVCGDVSAASSDKKIVKFYAYIPDQKNGDYIRAESMNFDGRGEKYLPGVCTACHSGNNHTKEFNSLGKISAENADLESGFMPWDLDAFLYTKAGNARLVDPAYAAFAKSAGIATAEQDKYSRENQEASFKLQNQMVLHTMTENANRILRHAQAIKQLHGWYGDTAERSAVEALNFGGDSKNLPAEDLFALQQKLKTLPGGKFDGSYIPAAWRGDKSQEALYTDVYERNCRMCHLFTPNVKFDFDNYAEFVNHPSLKNYVYERGLMPMSRLTMDRFWLNFNGGDSAAKKLREHLNGDASSANDVSEKLVPGAPVAIILPDANTSAPADVQIDFDETISFDGTTSLFSETYKWMLDDRSAGTARKYNFIAKTPGENHKLSLQVASSDGESPATIRRIAVTDHKPNIADLPTQSVIEGAEVTMNLYLLLCPNAAVDDKACRDVFGDIQKGKTPTILIGDSVKHGVIKNVDVVSGNLTFQSTEAKTAGDAEFTLAIKDSFGDQSEFKKVSVIVNSLAAPTIGGPDTCSLSARTSVNNAQFPVVFNSANCPDPTANDYAAKGLVFKLDSVDPISAKGGTLSVNNGLISYTPPSGYVGTDSFNYRIRDNSFTKKMSEGTVSITVTPKVNFSSISASIDSSCPACHRVNTSALGPNWRLYSTFSSRAGGLGSSFFAYACGDPNHLGGNRLCNSDMGGVSPSSVDQLNGFGQTILTWVEEGGLNN</sequence>
<name>A0ABQ3B364_9GAMM</name>
<dbReference type="EMBL" id="BMYZ01000002">
    <property type="protein sequence ID" value="GGY76695.1"/>
    <property type="molecule type" value="Genomic_DNA"/>
</dbReference>
<evidence type="ECO:0000256" key="2">
    <source>
        <dbReference type="ARBA" id="ARBA00023004"/>
    </source>
</evidence>
<keyword evidence="6" id="KW-1185">Reference proteome</keyword>
<evidence type="ECO:0000256" key="1">
    <source>
        <dbReference type="ARBA" id="ARBA00022723"/>
    </source>
</evidence>
<dbReference type="PROSITE" id="PS51007">
    <property type="entry name" value="CYTC"/>
    <property type="match status" value="1"/>
</dbReference>
<comment type="caution">
    <text evidence="5">The sequence shown here is derived from an EMBL/GenBank/DDBJ whole genome shotgun (WGS) entry which is preliminary data.</text>
</comment>
<evidence type="ECO:0000259" key="4">
    <source>
        <dbReference type="PROSITE" id="PS51007"/>
    </source>
</evidence>
<reference evidence="6" key="1">
    <citation type="journal article" date="2019" name="Int. J. Syst. Evol. Microbiol.">
        <title>The Global Catalogue of Microorganisms (GCM) 10K type strain sequencing project: providing services to taxonomists for standard genome sequencing and annotation.</title>
        <authorList>
            <consortium name="The Broad Institute Genomics Platform"/>
            <consortium name="The Broad Institute Genome Sequencing Center for Infectious Disease"/>
            <person name="Wu L."/>
            <person name="Ma J."/>
        </authorList>
    </citation>
    <scope>NUCLEOTIDE SEQUENCE [LARGE SCALE GENOMIC DNA]</scope>
    <source>
        <strain evidence="6">KCTC 32239</strain>
    </source>
</reference>
<keyword evidence="3" id="KW-0349">Heme</keyword>
<evidence type="ECO:0000256" key="3">
    <source>
        <dbReference type="PROSITE-ProRule" id="PRU00433"/>
    </source>
</evidence>
<feature type="domain" description="Cytochrome c" evidence="4">
    <location>
        <begin position="437"/>
        <end position="609"/>
    </location>
</feature>
<evidence type="ECO:0000313" key="5">
    <source>
        <dbReference type="EMBL" id="GGY76695.1"/>
    </source>
</evidence>
<evidence type="ECO:0000313" key="6">
    <source>
        <dbReference type="Proteomes" id="UP000619761"/>
    </source>
</evidence>
<proteinExistence type="predicted"/>
<dbReference type="Proteomes" id="UP000619761">
    <property type="component" value="Unassembled WGS sequence"/>
</dbReference>
<dbReference type="RefSeq" id="WP_189418500.1">
    <property type="nucleotide sequence ID" value="NZ_BMYZ01000002.1"/>
</dbReference>
<dbReference type="InterPro" id="IPR013783">
    <property type="entry name" value="Ig-like_fold"/>
</dbReference>
<gene>
    <name evidence="5" type="ORF">GCM10011613_21490</name>
</gene>
<keyword evidence="1 3" id="KW-0479">Metal-binding</keyword>
<dbReference type="InterPro" id="IPR009056">
    <property type="entry name" value="Cyt_c-like_dom"/>
</dbReference>
<keyword evidence="2 3" id="KW-0408">Iron</keyword>
<dbReference type="Pfam" id="PF17963">
    <property type="entry name" value="Big_9"/>
    <property type="match status" value="1"/>
</dbReference>
<organism evidence="5 6">
    <name type="scientific">Cellvibrio zantedeschiae</name>
    <dbReference type="NCBI Taxonomy" id="1237077"/>
    <lineage>
        <taxon>Bacteria</taxon>
        <taxon>Pseudomonadati</taxon>
        <taxon>Pseudomonadota</taxon>
        <taxon>Gammaproteobacteria</taxon>
        <taxon>Cellvibrionales</taxon>
        <taxon>Cellvibrionaceae</taxon>
        <taxon>Cellvibrio</taxon>
    </lineage>
</organism>
<dbReference type="Gene3D" id="2.60.40.10">
    <property type="entry name" value="Immunoglobulins"/>
    <property type="match status" value="1"/>
</dbReference>
<accession>A0ABQ3B364</accession>
<dbReference type="Gene3D" id="2.60.40.3440">
    <property type="match status" value="1"/>
</dbReference>